<evidence type="ECO:0000256" key="1">
    <source>
        <dbReference type="SAM" id="Phobius"/>
    </source>
</evidence>
<feature type="transmembrane region" description="Helical" evidence="1">
    <location>
        <begin position="12"/>
        <end position="31"/>
    </location>
</feature>
<proteinExistence type="predicted"/>
<name>A0A6C0LAI6_9ZZZZ</name>
<evidence type="ECO:0000313" key="2">
    <source>
        <dbReference type="EMBL" id="QHU26654.1"/>
    </source>
</evidence>
<reference evidence="2" key="1">
    <citation type="journal article" date="2020" name="Nature">
        <title>Giant virus diversity and host interactions through global metagenomics.</title>
        <authorList>
            <person name="Schulz F."/>
            <person name="Roux S."/>
            <person name="Paez-Espino D."/>
            <person name="Jungbluth S."/>
            <person name="Walsh D.A."/>
            <person name="Denef V.J."/>
            <person name="McMahon K.D."/>
            <person name="Konstantinidis K.T."/>
            <person name="Eloe-Fadrosh E.A."/>
            <person name="Kyrpides N.C."/>
            <person name="Woyke T."/>
        </authorList>
    </citation>
    <scope>NUCLEOTIDE SEQUENCE</scope>
    <source>
        <strain evidence="2">GVMAG-M-3300027759-42</strain>
    </source>
</reference>
<keyword evidence="1" id="KW-0472">Membrane</keyword>
<accession>A0A6C0LAI6</accession>
<keyword evidence="1" id="KW-1133">Transmembrane helix</keyword>
<sequence>MYIISGPSAHLIAVSFCVYIVVNIFENLIHYNIGKFSDKVTHFDMPTQKDWIKIIIVMCVFALLQGVLTFWFQKKQKLI</sequence>
<dbReference type="AlphaFoldDB" id="A0A6C0LAI6"/>
<dbReference type="EMBL" id="MN740443">
    <property type="protein sequence ID" value="QHU26654.1"/>
    <property type="molecule type" value="Genomic_DNA"/>
</dbReference>
<protein>
    <submittedName>
        <fullName evidence="2">Uncharacterized protein</fullName>
    </submittedName>
</protein>
<feature type="transmembrane region" description="Helical" evidence="1">
    <location>
        <begin position="51"/>
        <end position="72"/>
    </location>
</feature>
<organism evidence="2">
    <name type="scientific">viral metagenome</name>
    <dbReference type="NCBI Taxonomy" id="1070528"/>
    <lineage>
        <taxon>unclassified sequences</taxon>
        <taxon>metagenomes</taxon>
        <taxon>organismal metagenomes</taxon>
    </lineage>
</organism>
<keyword evidence="1" id="KW-0812">Transmembrane</keyword>